<dbReference type="Proteomes" id="UP000192220">
    <property type="component" value="Unplaced"/>
</dbReference>
<protein>
    <submittedName>
        <fullName evidence="2">Uncharacterized protein dot1l isoform X2</fullName>
    </submittedName>
</protein>
<dbReference type="InterPro" id="IPR030445">
    <property type="entry name" value="H3-K79_meTrfase"/>
</dbReference>
<dbReference type="GO" id="GO:0031151">
    <property type="term" value="F:histone H3K79 methyltransferase activity"/>
    <property type="evidence" value="ECO:0007669"/>
    <property type="project" value="InterPro"/>
</dbReference>
<dbReference type="FunFam" id="1.10.260.60:FF:000001">
    <property type="entry name" value="Histone-lysine N-methyltransferase, H3 lysine-79 specific"/>
    <property type="match status" value="1"/>
</dbReference>
<evidence type="ECO:0000313" key="1">
    <source>
        <dbReference type="Proteomes" id="UP000192220"/>
    </source>
</evidence>
<dbReference type="Gene3D" id="1.10.260.60">
    <property type="match status" value="1"/>
</dbReference>
<dbReference type="AlphaFoldDB" id="A0A2I4AX83"/>
<dbReference type="InterPro" id="IPR029063">
    <property type="entry name" value="SAM-dependent_MTases_sf"/>
</dbReference>
<dbReference type="PANTHER" id="PTHR21451:SF0">
    <property type="entry name" value="HISTONE-LYSINE N-METHYLTRANSFERASE, H3 LYSINE-79 SPECIFIC"/>
    <property type="match status" value="1"/>
</dbReference>
<keyword evidence="1" id="KW-1185">Reference proteome</keyword>
<evidence type="ECO:0000313" key="2">
    <source>
        <dbReference type="RefSeq" id="XP_013860091.1"/>
    </source>
</evidence>
<dbReference type="OrthoDB" id="443402at2759"/>
<accession>A0A2I4AX83</accession>
<dbReference type="SUPFAM" id="SSF53335">
    <property type="entry name" value="S-adenosyl-L-methionine-dependent methyltransferases"/>
    <property type="match status" value="1"/>
</dbReference>
<dbReference type="GO" id="GO:0000077">
    <property type="term" value="P:DNA damage checkpoint signaling"/>
    <property type="evidence" value="ECO:0007669"/>
    <property type="project" value="TreeGrafter"/>
</dbReference>
<dbReference type="CTD" id="84444"/>
<dbReference type="PANTHER" id="PTHR21451">
    <property type="entry name" value="HISTONE H3 METHYLTRANSFERASE"/>
    <property type="match status" value="1"/>
</dbReference>
<gene>
    <name evidence="2" type="primary">dot1l</name>
</gene>
<reference evidence="2" key="1">
    <citation type="submission" date="2025-08" db="UniProtKB">
        <authorList>
            <consortium name="RefSeq"/>
        </authorList>
    </citation>
    <scope>IDENTIFICATION</scope>
    <source>
        <strain evidence="2">Quisiro</strain>
        <tissue evidence="2">Liver</tissue>
    </source>
</reference>
<dbReference type="GO" id="GO:0006281">
    <property type="term" value="P:DNA repair"/>
    <property type="evidence" value="ECO:0007669"/>
    <property type="project" value="TreeGrafter"/>
</dbReference>
<proteinExistence type="predicted"/>
<name>A0A2I4AX83_AUSLI</name>
<dbReference type="GO" id="GO:0005634">
    <property type="term" value="C:nucleus"/>
    <property type="evidence" value="ECO:0007669"/>
    <property type="project" value="TreeGrafter"/>
</dbReference>
<organism evidence="1 2">
    <name type="scientific">Austrofundulus limnaeus</name>
    <name type="common">Annual killifish</name>
    <dbReference type="NCBI Taxonomy" id="52670"/>
    <lineage>
        <taxon>Eukaryota</taxon>
        <taxon>Metazoa</taxon>
        <taxon>Chordata</taxon>
        <taxon>Craniata</taxon>
        <taxon>Vertebrata</taxon>
        <taxon>Euteleostomi</taxon>
        <taxon>Actinopterygii</taxon>
        <taxon>Neopterygii</taxon>
        <taxon>Teleostei</taxon>
        <taxon>Neoteleostei</taxon>
        <taxon>Acanthomorphata</taxon>
        <taxon>Ovalentaria</taxon>
        <taxon>Atherinomorphae</taxon>
        <taxon>Cyprinodontiformes</taxon>
        <taxon>Rivulidae</taxon>
        <taxon>Austrofundulus</taxon>
    </lineage>
</organism>
<dbReference type="RefSeq" id="XP_013860091.1">
    <property type="nucleotide sequence ID" value="XM_014004637.1"/>
</dbReference>
<sequence length="204" mass="23363">MGEKLELKLKSPVGAEPAGYPWPLPVYDKHHDAAHEIIETIRWVCEEIPDLKLAMENYVLIDYDTKSFESMQRLCDKYNRAIDSIHQLVSSCSVSLPSCSSERVDIRSWTWRTARSVSVYRGPFPFRLFGNIQPCPHRTETSTVERRHDTENSSRSTDLRIHPLICTNSHVLMDLSCSAATPFNFCSSENNLKAFRGFGTYVFL</sequence>